<keyword evidence="3" id="KW-1185">Reference proteome</keyword>
<comment type="caution">
    <text evidence="2">The sequence shown here is derived from an EMBL/GenBank/DDBJ whole genome shotgun (WGS) entry which is preliminary data.</text>
</comment>
<evidence type="ECO:0000256" key="1">
    <source>
        <dbReference type="SAM" id="MobiDB-lite"/>
    </source>
</evidence>
<proteinExistence type="predicted"/>
<dbReference type="EMBL" id="RCHS01001288">
    <property type="protein sequence ID" value="RMX54304.1"/>
    <property type="molecule type" value="Genomic_DNA"/>
</dbReference>
<dbReference type="OrthoDB" id="5963450at2759"/>
<evidence type="ECO:0000313" key="2">
    <source>
        <dbReference type="EMBL" id="RMX54304.1"/>
    </source>
</evidence>
<accession>A0A3M6UL98</accession>
<feature type="region of interest" description="Disordered" evidence="1">
    <location>
        <begin position="96"/>
        <end position="126"/>
    </location>
</feature>
<evidence type="ECO:0000313" key="3">
    <source>
        <dbReference type="Proteomes" id="UP000275408"/>
    </source>
</evidence>
<dbReference type="Proteomes" id="UP000275408">
    <property type="component" value="Unassembled WGS sequence"/>
</dbReference>
<sequence length="126" mass="14670">MSLMDFSTLVRAIMVYMKDHYPTTPDEYNFQAELKAAGHWYWYPKSNKNSGHKEEDHTSIKLPELVSGPHKDNRVKIAALETCKKWISVLKELKMESSPHKRSKRVKEDGESSPDEDENEERIYGV</sequence>
<gene>
    <name evidence="2" type="ORF">pdam_00011984</name>
</gene>
<organism evidence="2 3">
    <name type="scientific">Pocillopora damicornis</name>
    <name type="common">Cauliflower coral</name>
    <name type="synonym">Millepora damicornis</name>
    <dbReference type="NCBI Taxonomy" id="46731"/>
    <lineage>
        <taxon>Eukaryota</taxon>
        <taxon>Metazoa</taxon>
        <taxon>Cnidaria</taxon>
        <taxon>Anthozoa</taxon>
        <taxon>Hexacorallia</taxon>
        <taxon>Scleractinia</taxon>
        <taxon>Astrocoeniina</taxon>
        <taxon>Pocilloporidae</taxon>
        <taxon>Pocillopora</taxon>
    </lineage>
</organism>
<feature type="compositionally biased region" description="Acidic residues" evidence="1">
    <location>
        <begin position="111"/>
        <end position="120"/>
    </location>
</feature>
<reference evidence="2 3" key="1">
    <citation type="journal article" date="2018" name="Sci. Rep.">
        <title>Comparative analysis of the Pocillopora damicornis genome highlights role of immune system in coral evolution.</title>
        <authorList>
            <person name="Cunning R."/>
            <person name="Bay R.A."/>
            <person name="Gillette P."/>
            <person name="Baker A.C."/>
            <person name="Traylor-Knowles N."/>
        </authorList>
    </citation>
    <scope>NUCLEOTIDE SEQUENCE [LARGE SCALE GENOMIC DNA]</scope>
    <source>
        <strain evidence="2">RSMAS</strain>
        <tissue evidence="2">Whole animal</tissue>
    </source>
</reference>
<protein>
    <submittedName>
        <fullName evidence="2">Uncharacterized protein</fullName>
    </submittedName>
</protein>
<name>A0A3M6UL98_POCDA</name>
<dbReference type="AlphaFoldDB" id="A0A3M6UL98"/>